<dbReference type="PANTHER" id="PTHR11439">
    <property type="entry name" value="GAG-POL-RELATED RETROTRANSPOSON"/>
    <property type="match status" value="1"/>
</dbReference>
<dbReference type="PANTHER" id="PTHR11439:SF462">
    <property type="match status" value="1"/>
</dbReference>
<organism evidence="2 3">
    <name type="scientific">Cardamine amara subsp. amara</name>
    <dbReference type="NCBI Taxonomy" id="228776"/>
    <lineage>
        <taxon>Eukaryota</taxon>
        <taxon>Viridiplantae</taxon>
        <taxon>Streptophyta</taxon>
        <taxon>Embryophyta</taxon>
        <taxon>Tracheophyta</taxon>
        <taxon>Spermatophyta</taxon>
        <taxon>Magnoliopsida</taxon>
        <taxon>eudicotyledons</taxon>
        <taxon>Gunneridae</taxon>
        <taxon>Pentapetalae</taxon>
        <taxon>rosids</taxon>
        <taxon>malvids</taxon>
        <taxon>Brassicales</taxon>
        <taxon>Brassicaceae</taxon>
        <taxon>Cardamineae</taxon>
        <taxon>Cardamine</taxon>
    </lineage>
</organism>
<keyword evidence="3" id="KW-1185">Reference proteome</keyword>
<dbReference type="SUPFAM" id="SSF56672">
    <property type="entry name" value="DNA/RNA polymerases"/>
    <property type="match status" value="1"/>
</dbReference>
<dbReference type="InterPro" id="IPR043502">
    <property type="entry name" value="DNA/RNA_pol_sf"/>
</dbReference>
<feature type="domain" description="Reverse transcriptase Ty1/copia-type" evidence="1">
    <location>
        <begin position="1"/>
        <end position="162"/>
    </location>
</feature>
<dbReference type="Proteomes" id="UP001558713">
    <property type="component" value="Unassembled WGS sequence"/>
</dbReference>
<protein>
    <submittedName>
        <fullName evidence="2">Retrovirus-related Pol polyprotein from transposon RE2</fullName>
    </submittedName>
</protein>
<accession>A0ABD1AWR5</accession>
<gene>
    <name evidence="2" type="ORF">V5N11_026657</name>
</gene>
<evidence type="ECO:0000259" key="1">
    <source>
        <dbReference type="Pfam" id="PF07727"/>
    </source>
</evidence>
<dbReference type="CDD" id="cd09272">
    <property type="entry name" value="RNase_HI_RT_Ty1"/>
    <property type="match status" value="1"/>
</dbReference>
<dbReference type="Pfam" id="PF07727">
    <property type="entry name" value="RVT_2"/>
    <property type="match status" value="1"/>
</dbReference>
<proteinExistence type="predicted"/>
<reference evidence="2 3" key="1">
    <citation type="submission" date="2024-04" db="EMBL/GenBank/DDBJ databases">
        <title>Genome assembly C_amara_ONT_v2.</title>
        <authorList>
            <person name="Yant L."/>
            <person name="Moore C."/>
            <person name="Slenker M."/>
        </authorList>
    </citation>
    <scope>NUCLEOTIDE SEQUENCE [LARGE SCALE GENOMIC DNA]</scope>
    <source>
        <tissue evidence="2">Leaf</tissue>
    </source>
</reference>
<dbReference type="EMBL" id="JBANAX010000546">
    <property type="protein sequence ID" value="KAL1204160.1"/>
    <property type="molecule type" value="Genomic_DNA"/>
</dbReference>
<sequence>MDVHNAFLHGDLEEEVYMKMPPGFQSADPNKVCRLRKSLYGLKQAPRCWFAKLSTALVDYGFEQSLGDYSLFTYEKGTTRLHLLVYVDDLIIAGSSLKATKSFKLYLSTCFHMKDLGDLKYFIGIEVARNSTGIYLCQRKYALDILAETGLLESKPVNFPLEQNHKLAVSKSHLLADPAPYRCLLGRLIYLGVTRPDLAFSVHVLAQFMQKPRLDHWFAALRVVRYLKTDPGQGILLRSDKNFQLTGWCDSDWGSCPLTRRSVTGYFVQFGDSPVSWKTRKQKTVSRSSAEAEYRAIAMLVQELIWLKRMLLTLGVLHPQSMIVFCDSKSAIYIATNPVFHERTKHIELDLHFVRDEVLTRNILLRHVDSKSQLADVLTKAIGRDGFEIFRSKLGIRNLYAPA</sequence>
<evidence type="ECO:0000313" key="2">
    <source>
        <dbReference type="EMBL" id="KAL1204160.1"/>
    </source>
</evidence>
<dbReference type="AlphaFoldDB" id="A0ABD1AWR5"/>
<name>A0ABD1AWR5_CARAN</name>
<dbReference type="InterPro" id="IPR013103">
    <property type="entry name" value="RVT_2"/>
</dbReference>
<comment type="caution">
    <text evidence="2">The sequence shown here is derived from an EMBL/GenBank/DDBJ whole genome shotgun (WGS) entry which is preliminary data.</text>
</comment>
<evidence type="ECO:0000313" key="3">
    <source>
        <dbReference type="Proteomes" id="UP001558713"/>
    </source>
</evidence>